<dbReference type="Pfam" id="PF06945">
    <property type="entry name" value="DUF1289"/>
    <property type="match status" value="1"/>
</dbReference>
<accession>A0A5S9QT29</accession>
<dbReference type="PANTHER" id="PTHR35175:SF1">
    <property type="entry name" value="OXIDOREDUCTASE"/>
    <property type="match status" value="1"/>
</dbReference>
<evidence type="ECO:0008006" key="3">
    <source>
        <dbReference type="Google" id="ProtNLM"/>
    </source>
</evidence>
<proteinExistence type="predicted"/>
<reference evidence="1 2" key="1">
    <citation type="submission" date="2019-11" db="EMBL/GenBank/DDBJ databases">
        <authorList>
            <person name="Holert J."/>
        </authorList>
    </citation>
    <scope>NUCLEOTIDE SEQUENCE [LARGE SCALE GENOMIC DNA]</scope>
    <source>
        <strain evidence="1">BC5_2</strain>
    </source>
</reference>
<evidence type="ECO:0000313" key="1">
    <source>
        <dbReference type="EMBL" id="CAA0121999.1"/>
    </source>
</evidence>
<dbReference type="InterPro" id="IPR010710">
    <property type="entry name" value="DUF1289"/>
</dbReference>
<dbReference type="Proteomes" id="UP000434580">
    <property type="component" value="Unassembled WGS sequence"/>
</dbReference>
<dbReference type="AlphaFoldDB" id="A0A5S9QT29"/>
<sequence length="153" mass="17498">MELKTVKTPCVGICSTGIGDEVCRGCKRFSHEVIHWNGYDYEQKALIESRLVGLLTQIIRNKFEIVDEGLMRWQIDQQPIEVPMHRDLYCQAYTLIKAGASQISDPAEFGFRVLPASIHKDLKTLCFDIDTEYYALSVAHYQRCFVDFGSRSA</sequence>
<dbReference type="OrthoDB" id="5296987at2"/>
<protein>
    <recommendedName>
        <fullName evidence="3">DUF1289 domain-containing protein</fullName>
    </recommendedName>
</protein>
<dbReference type="EMBL" id="CACSII010000022">
    <property type="protein sequence ID" value="CAA0121999.1"/>
    <property type="molecule type" value="Genomic_DNA"/>
</dbReference>
<dbReference type="PANTHER" id="PTHR35175">
    <property type="entry name" value="DUF1289 DOMAIN-CONTAINING PROTEIN"/>
    <property type="match status" value="1"/>
</dbReference>
<evidence type="ECO:0000313" key="2">
    <source>
        <dbReference type="Proteomes" id="UP000434580"/>
    </source>
</evidence>
<organism evidence="1 2">
    <name type="scientific">BD1-7 clade bacterium</name>
    <dbReference type="NCBI Taxonomy" id="2029982"/>
    <lineage>
        <taxon>Bacteria</taxon>
        <taxon>Pseudomonadati</taxon>
        <taxon>Pseudomonadota</taxon>
        <taxon>Gammaproteobacteria</taxon>
        <taxon>Cellvibrionales</taxon>
        <taxon>Spongiibacteraceae</taxon>
        <taxon>BD1-7 clade</taxon>
    </lineage>
</organism>
<gene>
    <name evidence="1" type="ORF">DPBNPPHM_02787</name>
</gene>
<name>A0A5S9QT29_9GAMM</name>